<accession>A0A0H3DBB6</accession>
<dbReference type="PATRIC" id="fig|749927.5.peg.6448"/>
<comment type="similarity">
    <text evidence="1">Belongs to the NAD(P)-dependent epimerase/dehydratase family.</text>
</comment>
<gene>
    <name evidence="5" type="ordered locus">AMED_6201</name>
</gene>
<dbReference type="EMBL" id="CP002000">
    <property type="protein sequence ID" value="ADJ47936.1"/>
    <property type="molecule type" value="Genomic_DNA"/>
</dbReference>
<dbReference type="PANTHER" id="PTHR43103">
    <property type="entry name" value="NUCLEOSIDE-DIPHOSPHATE-SUGAR EPIMERASE"/>
    <property type="match status" value="1"/>
</dbReference>
<keyword evidence="3" id="KW-0520">NAD</keyword>
<dbReference type="AlphaFoldDB" id="A0A0H3DBB6"/>
<dbReference type="Gene3D" id="3.40.50.720">
    <property type="entry name" value="NAD(P)-binding Rossmann-like Domain"/>
    <property type="match status" value="1"/>
</dbReference>
<dbReference type="SUPFAM" id="SSF51735">
    <property type="entry name" value="NAD(P)-binding Rossmann-fold domains"/>
    <property type="match status" value="1"/>
</dbReference>
<dbReference type="GO" id="GO:0016491">
    <property type="term" value="F:oxidoreductase activity"/>
    <property type="evidence" value="ECO:0007669"/>
    <property type="project" value="UniProtKB-KW"/>
</dbReference>
<evidence type="ECO:0000256" key="2">
    <source>
        <dbReference type="ARBA" id="ARBA00023002"/>
    </source>
</evidence>
<dbReference type="PROSITE" id="PS00061">
    <property type="entry name" value="ADH_SHORT"/>
    <property type="match status" value="1"/>
</dbReference>
<dbReference type="RefSeq" id="WP_013227987.1">
    <property type="nucleotide sequence ID" value="NC_014318.1"/>
</dbReference>
<dbReference type="eggNOG" id="COG0451">
    <property type="taxonomic scope" value="Bacteria"/>
</dbReference>
<feature type="domain" description="NAD-dependent epimerase/dehydratase" evidence="4">
    <location>
        <begin position="4"/>
        <end position="160"/>
    </location>
</feature>
<evidence type="ECO:0000313" key="5">
    <source>
        <dbReference type="EMBL" id="ADJ47936.1"/>
    </source>
</evidence>
<reference evidence="5 6" key="1">
    <citation type="journal article" date="2010" name="Cell Res.">
        <title>Complete genome sequence of the rifamycin SV-producing Amycolatopsis mediterranei U32 revealed its genetic characteristics in phylogeny and metabolism.</title>
        <authorList>
            <person name="Zhao W."/>
            <person name="Zhong Y."/>
            <person name="Yuan H."/>
            <person name="Wang J."/>
            <person name="Zheng H."/>
            <person name="Wang Y."/>
            <person name="Cen X."/>
            <person name="Xu F."/>
            <person name="Bai J."/>
            <person name="Han X."/>
            <person name="Lu G."/>
            <person name="Zhu Y."/>
            <person name="Shao Z."/>
            <person name="Yan H."/>
            <person name="Li C."/>
            <person name="Peng N."/>
            <person name="Zhang Z."/>
            <person name="Zhang Y."/>
            <person name="Lin W."/>
            <person name="Fan Y."/>
            <person name="Qin Z."/>
            <person name="Hu Y."/>
            <person name="Zhu B."/>
            <person name="Wang S."/>
            <person name="Ding X."/>
            <person name="Zhao G.P."/>
        </authorList>
    </citation>
    <scope>NUCLEOTIDE SEQUENCE [LARGE SCALE GENOMIC DNA]</scope>
    <source>
        <strain evidence="6">U-32</strain>
    </source>
</reference>
<protein>
    <submittedName>
        <fullName evidence="5">NAD-dependent epimerase/dehydratase</fullName>
    </submittedName>
</protein>
<proteinExistence type="inferred from homology"/>
<dbReference type="PANTHER" id="PTHR43103:SF5">
    <property type="entry name" value="4-EPIMERASE, PUTATIVE (AFU_ORTHOLOGUE AFUA_7G00360)-RELATED"/>
    <property type="match status" value="1"/>
</dbReference>
<dbReference type="GeneID" id="92873862"/>
<sequence>MGRVLVTGAAGRVGHIVVPRLHAAWDLRLLDLARPGDLPGEWVTGSVTDAGVMAGACRGVDAVIHLAALAGEDSWDRLMAVNVSGTRTVLDAALAAGVPRVVLASSVHTVGFRPAGQPVPADCPPCPDTLYGVSKAAVEALGSLYHFRFGLDVICVRIGSCFVRPVDRHALSLWLSPGDAGRMFEACLTATAPGFRVIWGVSANSRGCCSLREGRELGYHPVDDAERFAAAVPPDETVSAHLGGRLFTTTELGRPIGQG</sequence>
<dbReference type="InterPro" id="IPR036291">
    <property type="entry name" value="NAD(P)-bd_dom_sf"/>
</dbReference>
<name>A0A0H3DBB6_AMYMU</name>
<keyword evidence="2" id="KW-0560">Oxidoreductase</keyword>
<dbReference type="Proteomes" id="UP000000328">
    <property type="component" value="Chromosome"/>
</dbReference>
<dbReference type="HOGENOM" id="CLU_079334_0_0_11"/>
<dbReference type="Pfam" id="PF01370">
    <property type="entry name" value="Epimerase"/>
    <property type="match status" value="1"/>
</dbReference>
<dbReference type="KEGG" id="amd:AMED_6201"/>
<dbReference type="InterPro" id="IPR001509">
    <property type="entry name" value="Epimerase_deHydtase"/>
</dbReference>
<evidence type="ECO:0000256" key="3">
    <source>
        <dbReference type="ARBA" id="ARBA00023027"/>
    </source>
</evidence>
<evidence type="ECO:0000313" key="6">
    <source>
        <dbReference type="Proteomes" id="UP000000328"/>
    </source>
</evidence>
<dbReference type="OrthoDB" id="8770295at2"/>
<dbReference type="InterPro" id="IPR020904">
    <property type="entry name" value="Sc_DH/Rdtase_CS"/>
</dbReference>
<evidence type="ECO:0000259" key="4">
    <source>
        <dbReference type="Pfam" id="PF01370"/>
    </source>
</evidence>
<evidence type="ECO:0000256" key="1">
    <source>
        <dbReference type="ARBA" id="ARBA00007637"/>
    </source>
</evidence>
<organism evidence="5 6">
    <name type="scientific">Amycolatopsis mediterranei (strain U-32)</name>
    <dbReference type="NCBI Taxonomy" id="749927"/>
    <lineage>
        <taxon>Bacteria</taxon>
        <taxon>Bacillati</taxon>
        <taxon>Actinomycetota</taxon>
        <taxon>Actinomycetes</taxon>
        <taxon>Pseudonocardiales</taxon>
        <taxon>Pseudonocardiaceae</taxon>
        <taxon>Amycolatopsis</taxon>
    </lineage>
</organism>